<dbReference type="SUPFAM" id="SSF57850">
    <property type="entry name" value="RING/U-box"/>
    <property type="match status" value="1"/>
</dbReference>
<evidence type="ECO:0000256" key="5">
    <source>
        <dbReference type="ARBA" id="ARBA00022833"/>
    </source>
</evidence>
<accession>A0A7I8V8B1</accession>
<dbReference type="InterPro" id="IPR017907">
    <property type="entry name" value="Znf_RING_CS"/>
</dbReference>
<keyword evidence="4 6" id="KW-0863">Zinc-finger</keyword>
<feature type="domain" description="RING-type" evidence="9">
    <location>
        <begin position="30"/>
        <end position="67"/>
    </location>
</feature>
<feature type="repeat" description="WD" evidence="7">
    <location>
        <begin position="470"/>
        <end position="504"/>
    </location>
</feature>
<dbReference type="Gene3D" id="3.30.40.10">
    <property type="entry name" value="Zinc/RING finger domain, C3HC4 (zinc finger)"/>
    <property type="match status" value="1"/>
</dbReference>
<dbReference type="PANTHER" id="PTHR44080">
    <property type="entry name" value="E3 UBIQUITIN-PROTEIN LIGASE COP1"/>
    <property type="match status" value="1"/>
</dbReference>
<dbReference type="GO" id="GO:0008270">
    <property type="term" value="F:zinc ion binding"/>
    <property type="evidence" value="ECO:0007669"/>
    <property type="project" value="UniProtKB-KW"/>
</dbReference>
<dbReference type="SMART" id="SM00320">
    <property type="entry name" value="WD40"/>
    <property type="match status" value="5"/>
</dbReference>
<feature type="compositionally biased region" description="Polar residues" evidence="8">
    <location>
        <begin position="175"/>
        <end position="186"/>
    </location>
</feature>
<dbReference type="AlphaFoldDB" id="A0A7I8V8B1"/>
<dbReference type="SUPFAM" id="SSF50978">
    <property type="entry name" value="WD40 repeat-like"/>
    <property type="match status" value="1"/>
</dbReference>
<evidence type="ECO:0000256" key="4">
    <source>
        <dbReference type="ARBA" id="ARBA00022771"/>
    </source>
</evidence>
<reference evidence="10 11" key="1">
    <citation type="submission" date="2020-08" db="EMBL/GenBank/DDBJ databases">
        <authorList>
            <person name="Hejnol A."/>
        </authorList>
    </citation>
    <scope>NUCLEOTIDE SEQUENCE [LARGE SCALE GENOMIC DNA]</scope>
</reference>
<organism evidence="10 11">
    <name type="scientific">Dimorphilus gyrociliatus</name>
    <dbReference type="NCBI Taxonomy" id="2664684"/>
    <lineage>
        <taxon>Eukaryota</taxon>
        <taxon>Metazoa</taxon>
        <taxon>Spiralia</taxon>
        <taxon>Lophotrochozoa</taxon>
        <taxon>Annelida</taxon>
        <taxon>Polychaeta</taxon>
        <taxon>Polychaeta incertae sedis</taxon>
        <taxon>Dinophilidae</taxon>
        <taxon>Dimorphilus</taxon>
    </lineage>
</organism>
<protein>
    <submittedName>
        <fullName evidence="10">DgyrCDS1173</fullName>
    </submittedName>
</protein>
<sequence>MSASRLSQEKGSMFQEPEGKLTYEEWELTCSICLETMTLPSFGKCAHSFCFQCISQHVQISRSCPICYDYLHEDLIFFNKNLEYFISEKKLKESCANTKGLGNILNHNRREKDLKKAESMSGVAARLVLKRLADRLNKVDKDIKIVEEVKERITTQYCPTPNKRPKRVAKETKVENTSLKNSQESSQSCSLNLTQLSASFKTAQLKVEEDRPPKVHQEKPVESLRLKETVREVVKIGSVHTKHISEIKKHTIQSYNSFGPEYAAKYVTELHNSITKYDLIKCVRGFHIDKELIPNIPIIPSLDVDKDNVLLCAADTAKNINVYFIPDLISNRTTNEISPAYILKGTCNFSSLSWQYFRSVLVSGDRDGCVASWDINRQSTINKYQEHHGRCWSVCCSSFYKNVSLTGGDDGQLKIWDFTMNYSASTISVPSKVLSVKLNPSKACEALVGLANNKLLFYDLRKFSYPLLEIKAHEKAVSSAKYLNEFEVVTSSNDASMKLWDISNLNKDLQPIRTFSKRSSKKEMCFTGLCCNKDMIACGTEQNTVQVYHKSLSDVWLVYKYVGDCNIEHPLTICSVTWDTKNDILFSADHMSFLKVLQLHETCYDDS</sequence>
<dbReference type="InterPro" id="IPR042755">
    <property type="entry name" value="COP1"/>
</dbReference>
<keyword evidence="2" id="KW-0479">Metal-binding</keyword>
<evidence type="ECO:0000256" key="8">
    <source>
        <dbReference type="SAM" id="MobiDB-lite"/>
    </source>
</evidence>
<keyword evidence="1 7" id="KW-0853">WD repeat</keyword>
<dbReference type="Proteomes" id="UP000549394">
    <property type="component" value="Unassembled WGS sequence"/>
</dbReference>
<evidence type="ECO:0000256" key="1">
    <source>
        <dbReference type="ARBA" id="ARBA00022574"/>
    </source>
</evidence>
<evidence type="ECO:0000256" key="7">
    <source>
        <dbReference type="PROSITE-ProRule" id="PRU00221"/>
    </source>
</evidence>
<keyword evidence="11" id="KW-1185">Reference proteome</keyword>
<dbReference type="PROSITE" id="PS50082">
    <property type="entry name" value="WD_REPEATS_2"/>
    <property type="match status" value="2"/>
</dbReference>
<evidence type="ECO:0000256" key="2">
    <source>
        <dbReference type="ARBA" id="ARBA00022723"/>
    </source>
</evidence>
<dbReference type="InterPro" id="IPR013083">
    <property type="entry name" value="Znf_RING/FYVE/PHD"/>
</dbReference>
<feature type="repeat" description="WD" evidence="7">
    <location>
        <begin position="405"/>
        <end position="426"/>
    </location>
</feature>
<dbReference type="Pfam" id="PF00400">
    <property type="entry name" value="WD40"/>
    <property type="match status" value="2"/>
</dbReference>
<gene>
    <name evidence="10" type="ORF">DGYR_LOCUS1137</name>
</gene>
<comment type="caution">
    <text evidence="10">The sequence shown here is derived from an EMBL/GenBank/DDBJ whole genome shotgun (WGS) entry which is preliminary data.</text>
</comment>
<dbReference type="Gene3D" id="2.130.10.10">
    <property type="entry name" value="YVTN repeat-like/Quinoprotein amine dehydrogenase"/>
    <property type="match status" value="1"/>
</dbReference>
<dbReference type="PANTHER" id="PTHR44080:SF6">
    <property type="entry name" value="CHROMOSOME UNDETERMINED SCAFFOLD_30, WHOLE GENOME SHOTGUN SEQUENCE"/>
    <property type="match status" value="1"/>
</dbReference>
<dbReference type="InterPro" id="IPR001841">
    <property type="entry name" value="Znf_RING"/>
</dbReference>
<dbReference type="InterPro" id="IPR001680">
    <property type="entry name" value="WD40_rpt"/>
</dbReference>
<dbReference type="OrthoDB" id="273771at2759"/>
<evidence type="ECO:0000313" key="10">
    <source>
        <dbReference type="EMBL" id="CAD5111912.1"/>
    </source>
</evidence>
<dbReference type="PROSITE" id="PS50089">
    <property type="entry name" value="ZF_RING_2"/>
    <property type="match status" value="1"/>
</dbReference>
<dbReference type="SMART" id="SM00184">
    <property type="entry name" value="RING"/>
    <property type="match status" value="1"/>
</dbReference>
<dbReference type="PROSITE" id="PS50294">
    <property type="entry name" value="WD_REPEATS_REGION"/>
    <property type="match status" value="1"/>
</dbReference>
<dbReference type="EMBL" id="CAJFCJ010000002">
    <property type="protein sequence ID" value="CAD5111912.1"/>
    <property type="molecule type" value="Genomic_DNA"/>
</dbReference>
<dbReference type="InterPro" id="IPR018957">
    <property type="entry name" value="Znf_C3HC4_RING-type"/>
</dbReference>
<dbReference type="InterPro" id="IPR015943">
    <property type="entry name" value="WD40/YVTN_repeat-like_dom_sf"/>
</dbReference>
<proteinExistence type="predicted"/>
<name>A0A7I8V8B1_9ANNE</name>
<keyword evidence="3" id="KW-0677">Repeat</keyword>
<keyword evidence="5" id="KW-0862">Zinc</keyword>
<dbReference type="Pfam" id="PF00097">
    <property type="entry name" value="zf-C3HC4"/>
    <property type="match status" value="1"/>
</dbReference>
<evidence type="ECO:0000256" key="6">
    <source>
        <dbReference type="PROSITE-ProRule" id="PRU00175"/>
    </source>
</evidence>
<evidence type="ECO:0000259" key="9">
    <source>
        <dbReference type="PROSITE" id="PS50089"/>
    </source>
</evidence>
<dbReference type="PROSITE" id="PS00518">
    <property type="entry name" value="ZF_RING_1"/>
    <property type="match status" value="1"/>
</dbReference>
<evidence type="ECO:0000256" key="3">
    <source>
        <dbReference type="ARBA" id="ARBA00022737"/>
    </source>
</evidence>
<dbReference type="InterPro" id="IPR036322">
    <property type="entry name" value="WD40_repeat_dom_sf"/>
</dbReference>
<dbReference type="InterPro" id="IPR019775">
    <property type="entry name" value="WD40_repeat_CS"/>
</dbReference>
<dbReference type="GO" id="GO:0061630">
    <property type="term" value="F:ubiquitin protein ligase activity"/>
    <property type="evidence" value="ECO:0007669"/>
    <property type="project" value="InterPro"/>
</dbReference>
<feature type="region of interest" description="Disordered" evidence="8">
    <location>
        <begin position="158"/>
        <end position="186"/>
    </location>
</feature>
<evidence type="ECO:0000313" key="11">
    <source>
        <dbReference type="Proteomes" id="UP000549394"/>
    </source>
</evidence>
<dbReference type="PROSITE" id="PS00678">
    <property type="entry name" value="WD_REPEATS_1"/>
    <property type="match status" value="1"/>
</dbReference>